<name>A0A1F5NEB7_9BACT</name>
<accession>A0A1F5NEB7</accession>
<dbReference type="AlphaFoldDB" id="A0A1F5NEB7"/>
<keyword evidence="1" id="KW-1133">Transmembrane helix</keyword>
<reference evidence="2 3" key="1">
    <citation type="journal article" date="2016" name="Nat. Commun.">
        <title>Thousands of microbial genomes shed light on interconnected biogeochemical processes in an aquifer system.</title>
        <authorList>
            <person name="Anantharaman K."/>
            <person name="Brown C.T."/>
            <person name="Hug L.A."/>
            <person name="Sharon I."/>
            <person name="Castelle C.J."/>
            <person name="Probst A.J."/>
            <person name="Thomas B.C."/>
            <person name="Singh A."/>
            <person name="Wilkins M.J."/>
            <person name="Karaoz U."/>
            <person name="Brodie E.L."/>
            <person name="Williams K.H."/>
            <person name="Hubbard S.S."/>
            <person name="Banfield J.F."/>
        </authorList>
    </citation>
    <scope>NUCLEOTIDE SEQUENCE [LARGE SCALE GENOMIC DNA]</scope>
</reference>
<evidence type="ECO:0000313" key="3">
    <source>
        <dbReference type="Proteomes" id="UP000176547"/>
    </source>
</evidence>
<comment type="caution">
    <text evidence="2">The sequence shown here is derived from an EMBL/GenBank/DDBJ whole genome shotgun (WGS) entry which is preliminary data.</text>
</comment>
<proteinExistence type="predicted"/>
<feature type="transmembrane region" description="Helical" evidence="1">
    <location>
        <begin position="6"/>
        <end position="24"/>
    </location>
</feature>
<organism evidence="2 3">
    <name type="scientific">Candidatus Doudnabacteria bacterium RIFCSPHIGHO2_01_52_17</name>
    <dbReference type="NCBI Taxonomy" id="1817820"/>
    <lineage>
        <taxon>Bacteria</taxon>
        <taxon>Candidatus Doudnaibacteriota</taxon>
    </lineage>
</organism>
<protein>
    <submittedName>
        <fullName evidence="2">Uncharacterized protein</fullName>
    </submittedName>
</protein>
<dbReference type="Pfam" id="PF06541">
    <property type="entry name" value="ABC_trans_CmpB"/>
    <property type="match status" value="1"/>
</dbReference>
<feature type="transmembrane region" description="Helical" evidence="1">
    <location>
        <begin position="45"/>
        <end position="64"/>
    </location>
</feature>
<feature type="transmembrane region" description="Helical" evidence="1">
    <location>
        <begin position="70"/>
        <end position="90"/>
    </location>
</feature>
<dbReference type="InterPro" id="IPR010540">
    <property type="entry name" value="CmpB_TMEM229"/>
</dbReference>
<sequence>MAFNDFFLYFGMVVIGLLLEDLARRLHFIITKTHYKEHHFTFGKYFFLLLFPLVAVFITTLRLGTTALSAFLICAAVGTFLEWLVGFSYYQVVGERLWTYHRYAIKKYTSFLSIPIWGLAGVFIWLLSRAIS</sequence>
<feature type="transmembrane region" description="Helical" evidence="1">
    <location>
        <begin position="111"/>
        <end position="131"/>
    </location>
</feature>
<evidence type="ECO:0000256" key="1">
    <source>
        <dbReference type="SAM" id="Phobius"/>
    </source>
</evidence>
<keyword evidence="1" id="KW-0812">Transmembrane</keyword>
<dbReference type="Proteomes" id="UP000176547">
    <property type="component" value="Unassembled WGS sequence"/>
</dbReference>
<keyword evidence="1" id="KW-0472">Membrane</keyword>
<dbReference type="EMBL" id="MFEG01000022">
    <property type="protein sequence ID" value="OGE75933.1"/>
    <property type="molecule type" value="Genomic_DNA"/>
</dbReference>
<gene>
    <name evidence="2" type="ORF">A3K06_03510</name>
</gene>
<evidence type="ECO:0000313" key="2">
    <source>
        <dbReference type="EMBL" id="OGE75933.1"/>
    </source>
</evidence>